<dbReference type="EMBL" id="MU155886">
    <property type="protein sequence ID" value="KAF9470668.1"/>
    <property type="molecule type" value="Genomic_DNA"/>
</dbReference>
<dbReference type="Proteomes" id="UP000807469">
    <property type="component" value="Unassembled WGS sequence"/>
</dbReference>
<name>A0A9P5YKM9_9AGAR</name>
<comment type="caution">
    <text evidence="1">The sequence shown here is derived from an EMBL/GenBank/DDBJ whole genome shotgun (WGS) entry which is preliminary data.</text>
</comment>
<reference evidence="1" key="1">
    <citation type="submission" date="2020-11" db="EMBL/GenBank/DDBJ databases">
        <authorList>
            <consortium name="DOE Joint Genome Institute"/>
            <person name="Ahrendt S."/>
            <person name="Riley R."/>
            <person name="Andreopoulos W."/>
            <person name="Labutti K."/>
            <person name="Pangilinan J."/>
            <person name="Ruiz-Duenas F.J."/>
            <person name="Barrasa J.M."/>
            <person name="Sanchez-Garcia M."/>
            <person name="Camarero S."/>
            <person name="Miyauchi S."/>
            <person name="Serrano A."/>
            <person name="Linde D."/>
            <person name="Babiker R."/>
            <person name="Drula E."/>
            <person name="Ayuso-Fernandez I."/>
            <person name="Pacheco R."/>
            <person name="Padilla G."/>
            <person name="Ferreira P."/>
            <person name="Barriuso J."/>
            <person name="Kellner H."/>
            <person name="Castanera R."/>
            <person name="Alfaro M."/>
            <person name="Ramirez L."/>
            <person name="Pisabarro A.G."/>
            <person name="Kuo A."/>
            <person name="Tritt A."/>
            <person name="Lipzen A."/>
            <person name="He G."/>
            <person name="Yan M."/>
            <person name="Ng V."/>
            <person name="Cullen D."/>
            <person name="Martin F."/>
            <person name="Rosso M.-N."/>
            <person name="Henrissat B."/>
            <person name="Hibbett D."/>
            <person name="Martinez A.T."/>
            <person name="Grigoriev I.V."/>
        </authorList>
    </citation>
    <scope>NUCLEOTIDE SEQUENCE</scope>
    <source>
        <strain evidence="1">CIRM-BRFM 674</strain>
    </source>
</reference>
<evidence type="ECO:0000313" key="2">
    <source>
        <dbReference type="Proteomes" id="UP000807469"/>
    </source>
</evidence>
<sequence>MCYKLCIMLASFLLSLGLLFLCHRGVRLYHAFALPPVSTGYAPVPFTITLLTRLIPNYTLRSNCRICLLCIPSALCFHNFSCAYSSHLCRRTFNMIG</sequence>
<gene>
    <name evidence="1" type="ORF">BDN70DRAFT_888874</name>
</gene>
<accession>A0A9P5YKM9</accession>
<organism evidence="1 2">
    <name type="scientific">Pholiota conissans</name>
    <dbReference type="NCBI Taxonomy" id="109636"/>
    <lineage>
        <taxon>Eukaryota</taxon>
        <taxon>Fungi</taxon>
        <taxon>Dikarya</taxon>
        <taxon>Basidiomycota</taxon>
        <taxon>Agaricomycotina</taxon>
        <taxon>Agaricomycetes</taxon>
        <taxon>Agaricomycetidae</taxon>
        <taxon>Agaricales</taxon>
        <taxon>Agaricineae</taxon>
        <taxon>Strophariaceae</taxon>
        <taxon>Pholiota</taxon>
    </lineage>
</organism>
<evidence type="ECO:0000313" key="1">
    <source>
        <dbReference type="EMBL" id="KAF9470668.1"/>
    </source>
</evidence>
<keyword evidence="2" id="KW-1185">Reference proteome</keyword>
<protein>
    <submittedName>
        <fullName evidence="1">Uncharacterized protein</fullName>
    </submittedName>
</protein>
<proteinExistence type="predicted"/>
<dbReference type="AlphaFoldDB" id="A0A9P5YKM9"/>